<dbReference type="EMBL" id="JAFMYW010000001">
    <property type="protein sequence ID" value="MBO0946953.1"/>
    <property type="molecule type" value="Genomic_DNA"/>
</dbReference>
<protein>
    <recommendedName>
        <fullName evidence="3">DUF1320 domain-containing protein</fullName>
    </recommendedName>
</protein>
<name>A0ABS3JAC2_9BACT</name>
<comment type="caution">
    <text evidence="1">The sequence shown here is derived from an EMBL/GenBank/DDBJ whole genome shotgun (WGS) entry which is preliminary data.</text>
</comment>
<dbReference type="Proteomes" id="UP000664628">
    <property type="component" value="Unassembled WGS sequence"/>
</dbReference>
<evidence type="ECO:0000313" key="1">
    <source>
        <dbReference type="EMBL" id="MBO0946953.1"/>
    </source>
</evidence>
<evidence type="ECO:0008006" key="3">
    <source>
        <dbReference type="Google" id="ProtNLM"/>
    </source>
</evidence>
<dbReference type="RefSeq" id="WP_207326880.1">
    <property type="nucleotide sequence ID" value="NZ_JAFMYW010000001.1"/>
</dbReference>
<sequence>MNELDIDEEYEAFGRTLIPYVPGEVPAQFCYVEEVGDDKEVITALRNALTTVPMLVWEALDEQLENGRRDNYTSLMTGGLAVLYKTDDSISGRRQARRLARAAVLALLEAIREVSDRYELPFSAVLENDRLPLNRTPQVGSGWYGMAVAFNWRMPLGSRF</sequence>
<evidence type="ECO:0000313" key="2">
    <source>
        <dbReference type="Proteomes" id="UP000664628"/>
    </source>
</evidence>
<accession>A0ABS3JAC2</accession>
<organism evidence="1 2">
    <name type="scientific">Fibrella forsythiae</name>
    <dbReference type="NCBI Taxonomy" id="2817061"/>
    <lineage>
        <taxon>Bacteria</taxon>
        <taxon>Pseudomonadati</taxon>
        <taxon>Bacteroidota</taxon>
        <taxon>Cytophagia</taxon>
        <taxon>Cytophagales</taxon>
        <taxon>Spirosomataceae</taxon>
        <taxon>Fibrella</taxon>
    </lineage>
</organism>
<reference evidence="1 2" key="1">
    <citation type="submission" date="2021-03" db="EMBL/GenBank/DDBJ databases">
        <title>Fibrella sp. HMF5405 genome sequencing and assembly.</title>
        <authorList>
            <person name="Kang H."/>
            <person name="Kim H."/>
            <person name="Bae S."/>
            <person name="Joh K."/>
        </authorList>
    </citation>
    <scope>NUCLEOTIDE SEQUENCE [LARGE SCALE GENOMIC DNA]</scope>
    <source>
        <strain evidence="1 2">HMF5405</strain>
    </source>
</reference>
<gene>
    <name evidence="1" type="ORF">J2I46_00050</name>
</gene>
<keyword evidence="2" id="KW-1185">Reference proteome</keyword>
<proteinExistence type="predicted"/>